<organism evidence="7 8">
    <name type="scientific">Evansella tamaricis</name>
    <dbReference type="NCBI Taxonomy" id="2069301"/>
    <lineage>
        <taxon>Bacteria</taxon>
        <taxon>Bacillati</taxon>
        <taxon>Bacillota</taxon>
        <taxon>Bacilli</taxon>
        <taxon>Bacillales</taxon>
        <taxon>Bacillaceae</taxon>
        <taxon>Evansella</taxon>
    </lineage>
</organism>
<gene>
    <name evidence="7" type="ORF">KS419_06005</name>
</gene>
<keyword evidence="8" id="KW-1185">Reference proteome</keyword>
<protein>
    <submittedName>
        <fullName evidence="7">DUF445 family protein</fullName>
    </submittedName>
</protein>
<dbReference type="EMBL" id="JAHQCS010000065">
    <property type="protein sequence ID" value="MBU9711279.1"/>
    <property type="molecule type" value="Genomic_DNA"/>
</dbReference>
<comment type="caution">
    <text evidence="7">The sequence shown here is derived from an EMBL/GenBank/DDBJ whole genome shotgun (WGS) entry which is preliminary data.</text>
</comment>
<proteinExistence type="inferred from homology"/>
<reference evidence="7 8" key="1">
    <citation type="submission" date="2021-06" db="EMBL/GenBank/DDBJ databases">
        <title>Bacillus sp. RD4P76, an endophyte from a halophyte.</title>
        <authorList>
            <person name="Sun J.-Q."/>
        </authorList>
    </citation>
    <scope>NUCLEOTIDE SEQUENCE [LARGE SCALE GENOMIC DNA]</scope>
    <source>
        <strain evidence="7 8">CGMCC 1.15917</strain>
    </source>
</reference>
<evidence type="ECO:0000313" key="7">
    <source>
        <dbReference type="EMBL" id="MBU9711279.1"/>
    </source>
</evidence>
<evidence type="ECO:0000256" key="3">
    <source>
        <dbReference type="ARBA" id="ARBA00022692"/>
    </source>
</evidence>
<feature type="transmembrane region" description="Helical" evidence="6">
    <location>
        <begin position="6"/>
        <end position="31"/>
    </location>
</feature>
<sequence length="380" mass="43515">MDYPIVWLLVLTFVGAVLGGGTNIIAIRMLFRPHRAIYIGSVKIPFTPGLIPKRREEIALQLGKMVEDHLVTPEGIQQRIFQGTFMQDFGEKMKRVLKEFLHQDLTVDEWLQKNTSGRWTTSAARGAYEKGLKDKIYDMVMEYKSQPLDEILPPEWKLRLVAYIPNISDSLVMKLEEYLLSAEGNAQIDIMVSRFFETKGSVGGFFGKMVSRTSISSIILKEIQRFLKDEKTVLLLNDLIEREYKNYLKKTPEEILSNVNLERKVDSIIHTIISETPIIGEWDRPLKEWAFQYEQVILTTFLPSFIDGITTIIEKHLKTAIERIGIQEIVQDEVNTFPLSRLEEMLLLVANRELKMIAILGAIIGGGVGLVQGVFVLFFY</sequence>
<dbReference type="PANTHER" id="PTHR35791:SF1">
    <property type="entry name" value="UPF0754 MEMBRANE PROTEIN YHEB"/>
    <property type="match status" value="1"/>
</dbReference>
<comment type="subcellular location">
    <subcellularLocation>
        <location evidence="1">Endomembrane system</location>
    </subcellularLocation>
</comment>
<evidence type="ECO:0000313" key="8">
    <source>
        <dbReference type="Proteomes" id="UP000784880"/>
    </source>
</evidence>
<keyword evidence="5 6" id="KW-0472">Membrane</keyword>
<evidence type="ECO:0000256" key="6">
    <source>
        <dbReference type="SAM" id="Phobius"/>
    </source>
</evidence>
<dbReference type="RefSeq" id="WP_217065163.1">
    <property type="nucleotide sequence ID" value="NZ_JAHQCS010000065.1"/>
</dbReference>
<keyword evidence="4 6" id="KW-1133">Transmembrane helix</keyword>
<dbReference type="PANTHER" id="PTHR35791">
    <property type="entry name" value="UPF0754 MEMBRANE PROTEIN YHEB"/>
    <property type="match status" value="1"/>
</dbReference>
<evidence type="ECO:0000256" key="4">
    <source>
        <dbReference type="ARBA" id="ARBA00022989"/>
    </source>
</evidence>
<evidence type="ECO:0000256" key="2">
    <source>
        <dbReference type="ARBA" id="ARBA00008053"/>
    </source>
</evidence>
<keyword evidence="3 6" id="KW-0812">Transmembrane</keyword>
<dbReference type="Proteomes" id="UP000784880">
    <property type="component" value="Unassembled WGS sequence"/>
</dbReference>
<evidence type="ECO:0000256" key="1">
    <source>
        <dbReference type="ARBA" id="ARBA00004308"/>
    </source>
</evidence>
<accession>A0ABS6JDJ8</accession>
<name>A0ABS6JDJ8_9BACI</name>
<comment type="similarity">
    <text evidence="2">Belongs to the UPF0754 family.</text>
</comment>
<feature type="transmembrane region" description="Helical" evidence="6">
    <location>
        <begin position="357"/>
        <end position="379"/>
    </location>
</feature>
<evidence type="ECO:0000256" key="5">
    <source>
        <dbReference type="ARBA" id="ARBA00023136"/>
    </source>
</evidence>
<dbReference type="Pfam" id="PF04286">
    <property type="entry name" value="DUF445"/>
    <property type="match status" value="1"/>
</dbReference>
<dbReference type="InterPro" id="IPR007383">
    <property type="entry name" value="DUF445"/>
</dbReference>